<dbReference type="InterPro" id="IPR037055">
    <property type="entry name" value="MHC_I-like_Ag-recog_sf"/>
</dbReference>
<evidence type="ECO:0000313" key="6">
    <source>
        <dbReference type="Proteomes" id="UP001046870"/>
    </source>
</evidence>
<dbReference type="Pfam" id="PF07654">
    <property type="entry name" value="C1-set"/>
    <property type="match status" value="1"/>
</dbReference>
<dbReference type="GO" id="GO:0006955">
    <property type="term" value="P:immune response"/>
    <property type="evidence" value="ECO:0007669"/>
    <property type="project" value="TreeGrafter"/>
</dbReference>
<dbReference type="SUPFAM" id="SSF54452">
    <property type="entry name" value="MHC antigen-recognition domain"/>
    <property type="match status" value="1"/>
</dbReference>
<feature type="domain" description="Ig-like" evidence="4">
    <location>
        <begin position="208"/>
        <end position="302"/>
    </location>
</feature>
<dbReference type="InterPro" id="IPR036179">
    <property type="entry name" value="Ig-like_dom_sf"/>
</dbReference>
<keyword evidence="1" id="KW-0325">Glycoprotein</keyword>
<dbReference type="Proteomes" id="UP001046870">
    <property type="component" value="Chromosome 17"/>
</dbReference>
<feature type="transmembrane region" description="Helical" evidence="3">
    <location>
        <begin position="12"/>
        <end position="38"/>
    </location>
</feature>
<reference evidence="5" key="1">
    <citation type="submission" date="2021-01" db="EMBL/GenBank/DDBJ databases">
        <authorList>
            <person name="Zahm M."/>
            <person name="Roques C."/>
            <person name="Cabau C."/>
            <person name="Klopp C."/>
            <person name="Donnadieu C."/>
            <person name="Jouanno E."/>
            <person name="Lampietro C."/>
            <person name="Louis A."/>
            <person name="Herpin A."/>
            <person name="Echchiki A."/>
            <person name="Berthelot C."/>
            <person name="Parey E."/>
            <person name="Roest-Crollius H."/>
            <person name="Braasch I."/>
            <person name="Postlethwait J."/>
            <person name="Bobe J."/>
            <person name="Montfort J."/>
            <person name="Bouchez O."/>
            <person name="Begum T."/>
            <person name="Mejri S."/>
            <person name="Adams A."/>
            <person name="Chen W.-J."/>
            <person name="Guiguen Y."/>
        </authorList>
    </citation>
    <scope>NUCLEOTIDE SEQUENCE</scope>
    <source>
        <strain evidence="5">YG-15Mar2019-1</strain>
        <tissue evidence="5">Brain</tissue>
    </source>
</reference>
<keyword evidence="6" id="KW-1185">Reference proteome</keyword>
<dbReference type="InterPro" id="IPR007110">
    <property type="entry name" value="Ig-like_dom"/>
</dbReference>
<dbReference type="PROSITE" id="PS50835">
    <property type="entry name" value="IG_LIKE"/>
    <property type="match status" value="1"/>
</dbReference>
<evidence type="ECO:0000313" key="5">
    <source>
        <dbReference type="EMBL" id="KAG7461628.1"/>
    </source>
</evidence>
<dbReference type="Pfam" id="PF00129">
    <property type="entry name" value="MHC_I"/>
    <property type="match status" value="1"/>
</dbReference>
<sequence>MKEVASIGVKRMYLFAVLTLFSFVKTICTGTHSLWYFITLTVGPSPFPEMVIVGMVDDVPVEYYDSEDKMMLSRWDWQQERTDVSYADMKYLAIANAAHSLKTKLHNMKEYFNHSVALHTYQRIAGCELDDDGTERFQGKDCYNGKDVLLYDVKSYRWSSLVPGLGSDHWLLESYRGLFYHLYQPMCISTLKSYLHQEKSILKKIVRPRITVLPLKRYGGGGSGEVTCLATGFYPRHIEPTMQRDGLPVPDKELIRGATLPNGDGTYQLRWSLTVSHEEMKERHRYTCTVRHISVDNKLDITWESDPGPGAAVISGVSLAILSATLLAIGAFFICKMRRRGEPGCSGNVQEEEMEKINSATEVAKAEEGDIEA</sequence>
<keyword evidence="3" id="KW-1133">Transmembrane helix</keyword>
<dbReference type="EMBL" id="JAFDVH010000017">
    <property type="protein sequence ID" value="KAG7461628.1"/>
    <property type="molecule type" value="Genomic_DNA"/>
</dbReference>
<feature type="transmembrane region" description="Helical" evidence="3">
    <location>
        <begin position="311"/>
        <end position="334"/>
    </location>
</feature>
<dbReference type="PANTHER" id="PTHR16675:SF191">
    <property type="entry name" value="CLASS I HISTOCOMPATIBILITY ANTIGEN, F10 ALPHA CHAIN-LIKE-RELATED"/>
    <property type="match status" value="1"/>
</dbReference>
<dbReference type="InterPro" id="IPR003597">
    <property type="entry name" value="Ig_C1-set"/>
</dbReference>
<protein>
    <recommendedName>
        <fullName evidence="4">Ig-like domain-containing protein</fullName>
    </recommendedName>
</protein>
<dbReference type="AlphaFoldDB" id="A0A9D3PL03"/>
<accession>A0A9D3PL03</accession>
<dbReference type="PROSITE" id="PS00290">
    <property type="entry name" value="IG_MHC"/>
    <property type="match status" value="1"/>
</dbReference>
<evidence type="ECO:0000256" key="2">
    <source>
        <dbReference type="ARBA" id="ARBA00023319"/>
    </source>
</evidence>
<dbReference type="GO" id="GO:0005615">
    <property type="term" value="C:extracellular space"/>
    <property type="evidence" value="ECO:0007669"/>
    <property type="project" value="TreeGrafter"/>
</dbReference>
<keyword evidence="3" id="KW-0812">Transmembrane</keyword>
<proteinExistence type="predicted"/>
<dbReference type="Gene3D" id="3.30.500.10">
    <property type="entry name" value="MHC class I-like antigen recognition-like"/>
    <property type="match status" value="1"/>
</dbReference>
<dbReference type="FunFam" id="3.30.500.10:FF:000007">
    <property type="entry name" value="Major histocompatibility complex class I LDA"/>
    <property type="match status" value="1"/>
</dbReference>
<dbReference type="InterPro" id="IPR050208">
    <property type="entry name" value="MHC_class-I_related"/>
</dbReference>
<comment type="caution">
    <text evidence="5">The sequence shown here is derived from an EMBL/GenBank/DDBJ whole genome shotgun (WGS) entry which is preliminary data.</text>
</comment>
<organism evidence="5 6">
    <name type="scientific">Megalops atlanticus</name>
    <name type="common">Tarpon</name>
    <name type="synonym">Clupea gigantea</name>
    <dbReference type="NCBI Taxonomy" id="7932"/>
    <lineage>
        <taxon>Eukaryota</taxon>
        <taxon>Metazoa</taxon>
        <taxon>Chordata</taxon>
        <taxon>Craniata</taxon>
        <taxon>Vertebrata</taxon>
        <taxon>Euteleostomi</taxon>
        <taxon>Actinopterygii</taxon>
        <taxon>Neopterygii</taxon>
        <taxon>Teleostei</taxon>
        <taxon>Elopiformes</taxon>
        <taxon>Megalopidae</taxon>
        <taxon>Megalops</taxon>
    </lineage>
</organism>
<gene>
    <name evidence="5" type="ORF">MATL_G00193140</name>
</gene>
<dbReference type="InterPro" id="IPR013783">
    <property type="entry name" value="Ig-like_fold"/>
</dbReference>
<dbReference type="InterPro" id="IPR003006">
    <property type="entry name" value="Ig/MHC_CS"/>
</dbReference>
<keyword evidence="3" id="KW-0472">Membrane</keyword>
<dbReference type="GO" id="GO:0009897">
    <property type="term" value="C:external side of plasma membrane"/>
    <property type="evidence" value="ECO:0007669"/>
    <property type="project" value="TreeGrafter"/>
</dbReference>
<name>A0A9D3PL03_MEGAT</name>
<evidence type="ECO:0000256" key="1">
    <source>
        <dbReference type="ARBA" id="ARBA00023180"/>
    </source>
</evidence>
<dbReference type="InterPro" id="IPR011161">
    <property type="entry name" value="MHC_I-like_Ag-recog"/>
</dbReference>
<evidence type="ECO:0000256" key="3">
    <source>
        <dbReference type="SAM" id="Phobius"/>
    </source>
</evidence>
<dbReference type="OrthoDB" id="8936120at2759"/>
<dbReference type="Gene3D" id="2.60.40.10">
    <property type="entry name" value="Immunoglobulins"/>
    <property type="match status" value="1"/>
</dbReference>
<dbReference type="SUPFAM" id="SSF48726">
    <property type="entry name" value="Immunoglobulin"/>
    <property type="match status" value="1"/>
</dbReference>
<keyword evidence="2" id="KW-0393">Immunoglobulin domain</keyword>
<dbReference type="PANTHER" id="PTHR16675">
    <property type="entry name" value="MHC CLASS I-RELATED"/>
    <property type="match status" value="1"/>
</dbReference>
<dbReference type="SMART" id="SM00407">
    <property type="entry name" value="IGc1"/>
    <property type="match status" value="1"/>
</dbReference>
<dbReference type="InterPro" id="IPR011162">
    <property type="entry name" value="MHC_I/II-like_Ag-recog"/>
</dbReference>
<evidence type="ECO:0000259" key="4">
    <source>
        <dbReference type="PROSITE" id="PS50835"/>
    </source>
</evidence>